<dbReference type="Proteomes" id="UP000009309">
    <property type="component" value="Unassembled WGS sequence"/>
</dbReference>
<gene>
    <name evidence="2" type="ORF">BN8_06559</name>
</gene>
<dbReference type="Gene3D" id="3.40.50.410">
    <property type="entry name" value="von Willebrand factor, type A domain"/>
    <property type="match status" value="1"/>
</dbReference>
<dbReference type="InterPro" id="IPR002881">
    <property type="entry name" value="DUF58"/>
</dbReference>
<comment type="caution">
    <text evidence="2">The sequence shown here is derived from an EMBL/GenBank/DDBJ whole genome shotgun (WGS) entry which is preliminary data.</text>
</comment>
<evidence type="ECO:0000313" key="3">
    <source>
        <dbReference type="Proteomes" id="UP000009309"/>
    </source>
</evidence>
<dbReference type="AlphaFoldDB" id="I2GTC5"/>
<dbReference type="Pfam" id="PF01882">
    <property type="entry name" value="DUF58"/>
    <property type="match status" value="1"/>
</dbReference>
<accession>I2GTC5</accession>
<dbReference type="PANTHER" id="PTHR33608">
    <property type="entry name" value="BLL2464 PROTEIN"/>
    <property type="match status" value="1"/>
</dbReference>
<dbReference type="InterPro" id="IPR036465">
    <property type="entry name" value="vWFA_dom_sf"/>
</dbReference>
<dbReference type="PANTHER" id="PTHR33608:SF6">
    <property type="entry name" value="BLL2464 PROTEIN"/>
    <property type="match status" value="1"/>
</dbReference>
<evidence type="ECO:0000313" key="2">
    <source>
        <dbReference type="EMBL" id="CCH57154.1"/>
    </source>
</evidence>
<dbReference type="eggNOG" id="COG1721">
    <property type="taxonomic scope" value="Bacteria"/>
</dbReference>
<dbReference type="SUPFAM" id="SSF53300">
    <property type="entry name" value="vWA-like"/>
    <property type="match status" value="1"/>
</dbReference>
<protein>
    <recommendedName>
        <fullName evidence="1">DUF58 domain-containing protein</fullName>
    </recommendedName>
</protein>
<feature type="domain" description="DUF58" evidence="1">
    <location>
        <begin position="82"/>
        <end position="293"/>
    </location>
</feature>
<sequence length="329" mass="38013">MHGFLRYFCTKSRSAKFGIDSHNLTATQQLCPAQAVSWLLCPMDEFLARLRNFDIRIRKAVNSQMRGSFRSVFKGTGLEFADLRTYQYGDDVRAIDWNVSSKGHGTFVKVFREEKDQTVFFVVDVSASQQVGPSHRAKLDTTKEVCGVLAMSAIREASHVGLYCFSDQKERYIKPSNSMKTGYQLIMSLFKLQPESIRTNLADAILFTLNVLKRRSVVILLSDFIDQSYEHNLKALAKKHDLVVIHLYDQREVNLPELGIIPVHDVETGRTTWINTSSRSFRNTLRDSFRQTQTRLERLCKQYNANYLALESQEDFVPKLVELFRIRRY</sequence>
<proteinExistence type="predicted"/>
<name>I2GTC5_9BACT</name>
<evidence type="ECO:0000259" key="1">
    <source>
        <dbReference type="Pfam" id="PF01882"/>
    </source>
</evidence>
<dbReference type="STRING" id="1185876.BN8_06559"/>
<dbReference type="EMBL" id="CAIT01000010">
    <property type="protein sequence ID" value="CCH57154.1"/>
    <property type="molecule type" value="Genomic_DNA"/>
</dbReference>
<organism evidence="2 3">
    <name type="scientific">Fibrisoma limi BUZ 3</name>
    <dbReference type="NCBI Taxonomy" id="1185876"/>
    <lineage>
        <taxon>Bacteria</taxon>
        <taxon>Pseudomonadati</taxon>
        <taxon>Bacteroidota</taxon>
        <taxon>Cytophagia</taxon>
        <taxon>Cytophagales</taxon>
        <taxon>Spirosomataceae</taxon>
        <taxon>Fibrisoma</taxon>
    </lineage>
</organism>
<reference evidence="2 3" key="1">
    <citation type="journal article" date="2012" name="J. Bacteriol.">
        <title>Genome Sequence of the Filamentous Bacterium Fibrisoma limi BUZ 3T.</title>
        <authorList>
            <person name="Filippini M."/>
            <person name="Qi W."/>
            <person name="Jaenicke S."/>
            <person name="Goesmann A."/>
            <person name="Smits T.H."/>
            <person name="Bagheri H.C."/>
        </authorList>
    </citation>
    <scope>NUCLEOTIDE SEQUENCE [LARGE SCALE GENOMIC DNA]</scope>
    <source>
        <strain evidence="3">BUZ 3T</strain>
    </source>
</reference>
<dbReference type="CDD" id="cd00198">
    <property type="entry name" value="vWFA"/>
    <property type="match status" value="1"/>
</dbReference>
<keyword evidence="3" id="KW-1185">Reference proteome</keyword>